<evidence type="ECO:0000256" key="1">
    <source>
        <dbReference type="SAM" id="MobiDB-lite"/>
    </source>
</evidence>
<dbReference type="EMBL" id="BDRX01000030">
    <property type="protein sequence ID" value="GBF92270.1"/>
    <property type="molecule type" value="Genomic_DNA"/>
</dbReference>
<dbReference type="AlphaFoldDB" id="A0A2V0P344"/>
<dbReference type="Proteomes" id="UP000247498">
    <property type="component" value="Unassembled WGS sequence"/>
</dbReference>
<feature type="compositionally biased region" description="Low complexity" evidence="1">
    <location>
        <begin position="33"/>
        <end position="62"/>
    </location>
</feature>
<feature type="compositionally biased region" description="Basic and acidic residues" evidence="1">
    <location>
        <begin position="120"/>
        <end position="129"/>
    </location>
</feature>
<accession>A0A2V0P344</accession>
<feature type="region of interest" description="Disordered" evidence="1">
    <location>
        <begin position="107"/>
        <end position="132"/>
    </location>
</feature>
<sequence>MGSGGSKAAARTYRAAERAATAARSGNVAAAAAPAASALARSGGGEAAAAASAAADAPAEGAVARDDATARAAQRGARAALTLEEEEALEGRDASLGDLLSKLGGSVTGTRVDVAPPKDSLPRRPETSLEGRLPPDALRALFQLQARAEGAPVDAGSHPGIAKYKPDGGLVDRALQSACLPQTVEAQGTQDVQFFADWPHWFRRRGGAGGGGG</sequence>
<organism evidence="2 3">
    <name type="scientific">Raphidocelis subcapitata</name>
    <dbReference type="NCBI Taxonomy" id="307507"/>
    <lineage>
        <taxon>Eukaryota</taxon>
        <taxon>Viridiplantae</taxon>
        <taxon>Chlorophyta</taxon>
        <taxon>core chlorophytes</taxon>
        <taxon>Chlorophyceae</taxon>
        <taxon>CS clade</taxon>
        <taxon>Sphaeropleales</taxon>
        <taxon>Selenastraceae</taxon>
        <taxon>Raphidocelis</taxon>
    </lineage>
</organism>
<feature type="region of interest" description="Disordered" evidence="1">
    <location>
        <begin position="33"/>
        <end position="79"/>
    </location>
</feature>
<evidence type="ECO:0000313" key="3">
    <source>
        <dbReference type="Proteomes" id="UP000247498"/>
    </source>
</evidence>
<keyword evidence="3" id="KW-1185">Reference proteome</keyword>
<protein>
    <submittedName>
        <fullName evidence="2">Uncharacterized protein</fullName>
    </submittedName>
</protein>
<feature type="compositionally biased region" description="Low complexity" evidence="1">
    <location>
        <begin position="70"/>
        <end position="79"/>
    </location>
</feature>
<evidence type="ECO:0000313" key="2">
    <source>
        <dbReference type="EMBL" id="GBF92270.1"/>
    </source>
</evidence>
<gene>
    <name evidence="2" type="ORF">Rsub_05353</name>
</gene>
<dbReference type="InParanoid" id="A0A2V0P344"/>
<proteinExistence type="predicted"/>
<reference evidence="2 3" key="1">
    <citation type="journal article" date="2018" name="Sci. Rep.">
        <title>Raphidocelis subcapitata (=Pseudokirchneriella subcapitata) provides an insight into genome evolution and environmental adaptations in the Sphaeropleales.</title>
        <authorList>
            <person name="Suzuki S."/>
            <person name="Yamaguchi H."/>
            <person name="Nakajima N."/>
            <person name="Kawachi M."/>
        </authorList>
    </citation>
    <scope>NUCLEOTIDE SEQUENCE [LARGE SCALE GENOMIC DNA]</scope>
    <source>
        <strain evidence="2 3">NIES-35</strain>
    </source>
</reference>
<name>A0A2V0P344_9CHLO</name>
<comment type="caution">
    <text evidence="2">The sequence shown here is derived from an EMBL/GenBank/DDBJ whole genome shotgun (WGS) entry which is preliminary data.</text>
</comment>